<accession>A0A5N5X5K9</accession>
<dbReference type="OrthoDB" id="10052321at2759"/>
<dbReference type="InterPro" id="IPR021036">
    <property type="entry name" value="Ribosomal_mS45"/>
</dbReference>
<dbReference type="Proteomes" id="UP000326565">
    <property type="component" value="Unassembled WGS sequence"/>
</dbReference>
<dbReference type="PANTHER" id="PTHR28158">
    <property type="entry name" value="37S RIBOSOMAL PROTEIN S35, MITOCHONDRIAL"/>
    <property type="match status" value="1"/>
</dbReference>
<keyword evidence="3" id="KW-1185">Reference proteome</keyword>
<proteinExistence type="predicted"/>
<feature type="compositionally biased region" description="Basic and acidic residues" evidence="1">
    <location>
        <begin position="323"/>
        <end position="337"/>
    </location>
</feature>
<gene>
    <name evidence="2" type="ORF">BDV29DRAFT_171095</name>
</gene>
<dbReference type="EMBL" id="ML732187">
    <property type="protein sequence ID" value="KAB8075956.1"/>
    <property type="molecule type" value="Genomic_DNA"/>
</dbReference>
<feature type="region of interest" description="Disordered" evidence="1">
    <location>
        <begin position="323"/>
        <end position="343"/>
    </location>
</feature>
<evidence type="ECO:0000256" key="1">
    <source>
        <dbReference type="SAM" id="MobiDB-lite"/>
    </source>
</evidence>
<dbReference type="GO" id="GO:0003735">
    <property type="term" value="F:structural constituent of ribosome"/>
    <property type="evidence" value="ECO:0007669"/>
    <property type="project" value="TreeGrafter"/>
</dbReference>
<dbReference type="GO" id="GO:0032543">
    <property type="term" value="P:mitochondrial translation"/>
    <property type="evidence" value="ECO:0007669"/>
    <property type="project" value="TreeGrafter"/>
</dbReference>
<organism evidence="2 3">
    <name type="scientific">Aspergillus leporis</name>
    <dbReference type="NCBI Taxonomy" id="41062"/>
    <lineage>
        <taxon>Eukaryota</taxon>
        <taxon>Fungi</taxon>
        <taxon>Dikarya</taxon>
        <taxon>Ascomycota</taxon>
        <taxon>Pezizomycotina</taxon>
        <taxon>Eurotiomycetes</taxon>
        <taxon>Eurotiomycetidae</taxon>
        <taxon>Eurotiales</taxon>
        <taxon>Aspergillaceae</taxon>
        <taxon>Aspergillus</taxon>
        <taxon>Aspergillus subgen. Circumdati</taxon>
    </lineage>
</organism>
<dbReference type="Pfam" id="PF12298">
    <property type="entry name" value="Bot1p"/>
    <property type="match status" value="1"/>
</dbReference>
<protein>
    <submittedName>
        <fullName evidence="2">Eukaryotic mitochondrial regulator protein-domain-containing protein</fullName>
    </submittedName>
</protein>
<sequence>MPPRVQNQLVTNSLLPYLSSSSTSSCTISKFPTQCSCLPSIPCKPKRTSRPFSSTVAPQTRLRNDMFTWLNGEGTALKNHIPGSTNYLSKLKAKDEEYEGSLKPFPLNPNFISEPILSEELRNEIYHRVVNLKKSVRAVSVDLGIDMRRVGAVVRLVELEKRQKQQGKSLALPYARAIHEMVPTTPLYENARHNRAMPHESINDLPVHRLTDPQIFYPVSESRQFNRVDAGRVFSAAPALEHKQVTKDAADPSETISRITQNPSLIEKVGKADSEQQVLQPADARIPHPHLVAHERQRAANPNENRENWKAYEERLQKEEAAEQERKRVAKERREQQLTRIQPESSRFEFRFKDVVVSKKTTGFDGRGSKAPGHRYGVPSYERKKGQVKIPTRVEV</sequence>
<dbReference type="PROSITE" id="PS51257">
    <property type="entry name" value="PROKAR_LIPOPROTEIN"/>
    <property type="match status" value="1"/>
</dbReference>
<reference evidence="2 3" key="1">
    <citation type="submission" date="2019-04" db="EMBL/GenBank/DDBJ databases">
        <title>Friends and foes A comparative genomics study of 23 Aspergillus species from section Flavi.</title>
        <authorList>
            <consortium name="DOE Joint Genome Institute"/>
            <person name="Kjaerbolling I."/>
            <person name="Vesth T."/>
            <person name="Frisvad J.C."/>
            <person name="Nybo J.L."/>
            <person name="Theobald S."/>
            <person name="Kildgaard S."/>
            <person name="Isbrandt T."/>
            <person name="Kuo A."/>
            <person name="Sato A."/>
            <person name="Lyhne E.K."/>
            <person name="Kogle M.E."/>
            <person name="Wiebenga A."/>
            <person name="Kun R.S."/>
            <person name="Lubbers R.J."/>
            <person name="Makela M.R."/>
            <person name="Barry K."/>
            <person name="Chovatia M."/>
            <person name="Clum A."/>
            <person name="Daum C."/>
            <person name="Haridas S."/>
            <person name="He G."/>
            <person name="LaButti K."/>
            <person name="Lipzen A."/>
            <person name="Mondo S."/>
            <person name="Riley R."/>
            <person name="Salamov A."/>
            <person name="Simmons B.A."/>
            <person name="Magnuson J.K."/>
            <person name="Henrissat B."/>
            <person name="Mortensen U.H."/>
            <person name="Larsen T.O."/>
            <person name="Devries R.P."/>
            <person name="Grigoriev I.V."/>
            <person name="Machida M."/>
            <person name="Baker S.E."/>
            <person name="Andersen M.R."/>
        </authorList>
    </citation>
    <scope>NUCLEOTIDE SEQUENCE [LARGE SCALE GENOMIC DNA]</scope>
    <source>
        <strain evidence="2 3">CBS 151.66</strain>
    </source>
</reference>
<evidence type="ECO:0000313" key="2">
    <source>
        <dbReference type="EMBL" id="KAB8075956.1"/>
    </source>
</evidence>
<dbReference type="PANTHER" id="PTHR28158:SF1">
    <property type="entry name" value="SMALL RIBOSOMAL SUBUNIT PROTEIN MS45"/>
    <property type="match status" value="1"/>
</dbReference>
<dbReference type="AlphaFoldDB" id="A0A5N5X5K9"/>
<feature type="region of interest" description="Disordered" evidence="1">
    <location>
        <begin position="361"/>
        <end position="396"/>
    </location>
</feature>
<evidence type="ECO:0000313" key="3">
    <source>
        <dbReference type="Proteomes" id="UP000326565"/>
    </source>
</evidence>
<dbReference type="GO" id="GO:0005763">
    <property type="term" value="C:mitochondrial small ribosomal subunit"/>
    <property type="evidence" value="ECO:0007669"/>
    <property type="project" value="TreeGrafter"/>
</dbReference>
<name>A0A5N5X5K9_9EURO</name>